<gene>
    <name evidence="1" type="ORF">HJG60_008731</name>
</gene>
<evidence type="ECO:0000313" key="1">
    <source>
        <dbReference type="EMBL" id="KAF6081710.1"/>
    </source>
</evidence>
<comment type="caution">
    <text evidence="1">The sequence shown here is derived from an EMBL/GenBank/DDBJ whole genome shotgun (WGS) entry which is preliminary data.</text>
</comment>
<accession>A0A833YYX7</accession>
<organism evidence="1 2">
    <name type="scientific">Phyllostomus discolor</name>
    <name type="common">pale spear-nosed bat</name>
    <dbReference type="NCBI Taxonomy" id="89673"/>
    <lineage>
        <taxon>Eukaryota</taxon>
        <taxon>Metazoa</taxon>
        <taxon>Chordata</taxon>
        <taxon>Craniata</taxon>
        <taxon>Vertebrata</taxon>
        <taxon>Euteleostomi</taxon>
        <taxon>Mammalia</taxon>
        <taxon>Eutheria</taxon>
        <taxon>Laurasiatheria</taxon>
        <taxon>Chiroptera</taxon>
        <taxon>Yangochiroptera</taxon>
        <taxon>Phyllostomidae</taxon>
        <taxon>Phyllostominae</taxon>
        <taxon>Phyllostomus</taxon>
    </lineage>
</organism>
<proteinExistence type="predicted"/>
<reference evidence="1 2" key="1">
    <citation type="journal article" date="2020" name="Nature">
        <title>Six reference-quality genomes reveal evolution of bat adaptations.</title>
        <authorList>
            <person name="Jebb D."/>
            <person name="Huang Z."/>
            <person name="Pippel M."/>
            <person name="Hughes G.M."/>
            <person name="Lavrichenko K."/>
            <person name="Devanna P."/>
            <person name="Winkler S."/>
            <person name="Jermiin L.S."/>
            <person name="Skirmuntt E.C."/>
            <person name="Katzourakis A."/>
            <person name="Burkitt-Gray L."/>
            <person name="Ray D.A."/>
            <person name="Sullivan K.A.M."/>
            <person name="Roscito J.G."/>
            <person name="Kirilenko B.M."/>
            <person name="Davalos L.M."/>
            <person name="Corthals A.P."/>
            <person name="Power M.L."/>
            <person name="Jones G."/>
            <person name="Ransome R.D."/>
            <person name="Dechmann D.K.N."/>
            <person name="Locatelli A.G."/>
            <person name="Puechmaille S.J."/>
            <person name="Fedrigo O."/>
            <person name="Jarvis E.D."/>
            <person name="Hiller M."/>
            <person name="Vernes S.C."/>
            <person name="Myers E.W."/>
            <person name="Teeling E.C."/>
        </authorList>
    </citation>
    <scope>NUCLEOTIDE SEQUENCE [LARGE SCALE GENOMIC DNA]</scope>
    <source>
        <strain evidence="1">Bat1K_MPI-CBG_1</strain>
    </source>
</reference>
<dbReference type="EMBL" id="JABVXQ010000013">
    <property type="protein sequence ID" value="KAF6081710.1"/>
    <property type="molecule type" value="Genomic_DNA"/>
</dbReference>
<dbReference type="AlphaFoldDB" id="A0A833YYX7"/>
<protein>
    <submittedName>
        <fullName evidence="1">Uncharacterized protein</fullName>
    </submittedName>
</protein>
<evidence type="ECO:0000313" key="2">
    <source>
        <dbReference type="Proteomes" id="UP000664940"/>
    </source>
</evidence>
<name>A0A833YYX7_9CHIR</name>
<sequence>MDNGFISQIRPSSAETGNNFLNGLSRFTSALPMPVLGLHCQIHRMHPCESEKAGGGGAVVKEITGGWKIGEGAVVVIQGFLPLQLFLLPEISVKPFPPFNYSSLPFNDQFNLYFLGEILLSPLSY</sequence>
<dbReference type="Proteomes" id="UP000664940">
    <property type="component" value="Unassembled WGS sequence"/>
</dbReference>